<evidence type="ECO:0000259" key="9">
    <source>
        <dbReference type="PROSITE" id="PS50048"/>
    </source>
</evidence>
<dbReference type="AlphaFoldDB" id="A0A316W7Z4"/>
<feature type="region of interest" description="Disordered" evidence="8">
    <location>
        <begin position="198"/>
        <end position="311"/>
    </location>
</feature>
<name>A0A316W7Z4_9BASI</name>
<dbReference type="PROSITE" id="PS50048">
    <property type="entry name" value="ZN2_CY6_FUNGAL_2"/>
    <property type="match status" value="1"/>
</dbReference>
<keyword evidence="1" id="KW-0479">Metal-binding</keyword>
<evidence type="ECO:0000256" key="7">
    <source>
        <dbReference type="ARBA" id="ARBA00040903"/>
    </source>
</evidence>
<evidence type="ECO:0000256" key="3">
    <source>
        <dbReference type="ARBA" id="ARBA00023015"/>
    </source>
</evidence>
<feature type="region of interest" description="Disordered" evidence="8">
    <location>
        <begin position="26"/>
        <end position="97"/>
    </location>
</feature>
<dbReference type="GO" id="GO:0008270">
    <property type="term" value="F:zinc ion binding"/>
    <property type="evidence" value="ECO:0007669"/>
    <property type="project" value="InterPro"/>
</dbReference>
<dbReference type="InterPro" id="IPR050335">
    <property type="entry name" value="ERT1_acuK_gluconeogen_tf"/>
</dbReference>
<feature type="region of interest" description="Disordered" evidence="8">
    <location>
        <begin position="330"/>
        <end position="355"/>
    </location>
</feature>
<dbReference type="GO" id="GO:0003677">
    <property type="term" value="F:DNA binding"/>
    <property type="evidence" value="ECO:0007669"/>
    <property type="project" value="UniProtKB-KW"/>
</dbReference>
<dbReference type="PANTHER" id="PTHR47659:SF7">
    <property type="entry name" value="FUNGAL TRANSCRIPTIONAL REGULATORY PROTEIN, N-TERMINAL DOMAIN-CONTAINING PROTEIN"/>
    <property type="match status" value="1"/>
</dbReference>
<protein>
    <recommendedName>
        <fullName evidence="7">Transcription activator of gluconeogenesis ERT1</fullName>
    </recommendedName>
</protein>
<feature type="domain" description="Zn(2)-C6 fungal-type" evidence="9">
    <location>
        <begin position="170"/>
        <end position="199"/>
    </location>
</feature>
<dbReference type="InterPro" id="IPR036864">
    <property type="entry name" value="Zn2-C6_fun-type_DNA-bd_sf"/>
</dbReference>
<dbReference type="Pfam" id="PF00172">
    <property type="entry name" value="Zn_clus"/>
    <property type="match status" value="1"/>
</dbReference>
<evidence type="ECO:0000256" key="6">
    <source>
        <dbReference type="ARBA" id="ARBA00023242"/>
    </source>
</evidence>
<keyword evidence="4" id="KW-0238">DNA-binding</keyword>
<feature type="compositionally biased region" description="Polar residues" evidence="8">
    <location>
        <begin position="293"/>
        <end position="310"/>
    </location>
</feature>
<dbReference type="SUPFAM" id="SSF57701">
    <property type="entry name" value="Zn2/Cys6 DNA-binding domain"/>
    <property type="match status" value="1"/>
</dbReference>
<feature type="compositionally biased region" description="Polar residues" evidence="8">
    <location>
        <begin position="71"/>
        <end position="94"/>
    </location>
</feature>
<dbReference type="Proteomes" id="UP000245783">
    <property type="component" value="Unassembled WGS sequence"/>
</dbReference>
<feature type="compositionally biased region" description="Low complexity" evidence="8">
    <location>
        <begin position="43"/>
        <end position="65"/>
    </location>
</feature>
<feature type="compositionally biased region" description="Polar residues" evidence="8">
    <location>
        <begin position="26"/>
        <end position="42"/>
    </location>
</feature>
<reference evidence="10 11" key="1">
    <citation type="journal article" date="2018" name="Mol. Biol. Evol.">
        <title>Broad Genomic Sampling Reveals a Smut Pathogenic Ancestry of the Fungal Clade Ustilaginomycotina.</title>
        <authorList>
            <person name="Kijpornyongpan T."/>
            <person name="Mondo S.J."/>
            <person name="Barry K."/>
            <person name="Sandor L."/>
            <person name="Lee J."/>
            <person name="Lipzen A."/>
            <person name="Pangilinan J."/>
            <person name="LaButti K."/>
            <person name="Hainaut M."/>
            <person name="Henrissat B."/>
            <person name="Grigoriev I.V."/>
            <person name="Spatafora J.W."/>
            <person name="Aime M.C."/>
        </authorList>
    </citation>
    <scope>NUCLEOTIDE SEQUENCE [LARGE SCALE GENOMIC DNA]</scope>
    <source>
        <strain evidence="10 11">MCA 4658</strain>
    </source>
</reference>
<dbReference type="InterPro" id="IPR001138">
    <property type="entry name" value="Zn2Cys6_DnaBD"/>
</dbReference>
<feature type="compositionally biased region" description="Basic residues" evidence="8">
    <location>
        <begin position="205"/>
        <end position="220"/>
    </location>
</feature>
<dbReference type="InParanoid" id="A0A316W7Z4"/>
<evidence type="ECO:0000256" key="1">
    <source>
        <dbReference type="ARBA" id="ARBA00022723"/>
    </source>
</evidence>
<keyword evidence="6" id="KW-0539">Nucleus</keyword>
<feature type="region of interest" description="Disordered" evidence="8">
    <location>
        <begin position="478"/>
        <end position="500"/>
    </location>
</feature>
<evidence type="ECO:0000256" key="5">
    <source>
        <dbReference type="ARBA" id="ARBA00023163"/>
    </source>
</evidence>
<keyword evidence="5" id="KW-0804">Transcription</keyword>
<dbReference type="Gene3D" id="4.10.240.10">
    <property type="entry name" value="Zn(2)-C6 fungal-type DNA-binding domain"/>
    <property type="match status" value="1"/>
</dbReference>
<evidence type="ECO:0000256" key="4">
    <source>
        <dbReference type="ARBA" id="ARBA00023125"/>
    </source>
</evidence>
<keyword evidence="3" id="KW-0805">Transcription regulation</keyword>
<evidence type="ECO:0000313" key="11">
    <source>
        <dbReference type="Proteomes" id="UP000245783"/>
    </source>
</evidence>
<sequence>MNSHHYSQHAYNSAPSYGAQQGYSAYNQQAGHPHPSSATSHYGQQQQQQQQQHHSQQHAGHAGHALYGQPTHHSQSSAPMHYSSYTGTTNSATPAGSVPYAHHAEINQHHAMSHPHHAQQAQHYSAHYEHQPAGSSHQHFHHMAGVSGMPAPSSAAQAGPKAKRRQVKNACVNCQKACKKCDEGRPCSRCVKYGLTDSCQDSSRKERKRGIKRGPYKRRANGSSEQSGGHHQSRSTDSSSGNGRGNNDMSRGSSDSQHAGEMSSRALDPSTSYMSSSAYPTSAPGTIYRGASQLPQSSMNAPSTYDSSPSPHMYAREARLQLPSSVYDRRTGVESHDSTATAHAHQHDRSTSTPIGTIGRATGSSPLMHAGGAQGHLPSLSSSASSLAYGVAHRPQLSSASSSGSGSLFSPPTLSNIAGLGGGASQISPRLQNTSEYVHHPPPSTMAMSATGSAFMNSASSSISSQFPLQLPQRAKWFEESNPQQSHYPAPTTSSLGNVTSFELAPIKPRSYLGAA</sequence>
<dbReference type="STRING" id="1522189.A0A316W7Z4"/>
<proteinExistence type="predicted"/>
<dbReference type="PANTHER" id="PTHR47659">
    <property type="entry name" value="ZN(II)2CYS6 TRANSCRIPTION FACTOR (EUROFUNG)-RELATED"/>
    <property type="match status" value="1"/>
</dbReference>
<dbReference type="GO" id="GO:0000981">
    <property type="term" value="F:DNA-binding transcription factor activity, RNA polymerase II-specific"/>
    <property type="evidence" value="ECO:0007669"/>
    <property type="project" value="InterPro"/>
</dbReference>
<dbReference type="OrthoDB" id="5575144at2759"/>
<evidence type="ECO:0000313" key="10">
    <source>
        <dbReference type="EMBL" id="PWN45704.1"/>
    </source>
</evidence>
<organism evidence="10 11">
    <name type="scientific">Ceraceosorus guamensis</name>
    <dbReference type="NCBI Taxonomy" id="1522189"/>
    <lineage>
        <taxon>Eukaryota</taxon>
        <taxon>Fungi</taxon>
        <taxon>Dikarya</taxon>
        <taxon>Basidiomycota</taxon>
        <taxon>Ustilaginomycotina</taxon>
        <taxon>Exobasidiomycetes</taxon>
        <taxon>Ceraceosorales</taxon>
        <taxon>Ceraceosoraceae</taxon>
        <taxon>Ceraceosorus</taxon>
    </lineage>
</organism>
<feature type="compositionally biased region" description="Polar residues" evidence="8">
    <location>
        <begin position="236"/>
        <end position="257"/>
    </location>
</feature>
<accession>A0A316W7Z4</accession>
<dbReference type="RefSeq" id="XP_025372864.1">
    <property type="nucleotide sequence ID" value="XM_025515827.1"/>
</dbReference>
<gene>
    <name evidence="10" type="ORF">IE81DRAFT_344598</name>
</gene>
<feature type="region of interest" description="Disordered" evidence="8">
    <location>
        <begin position="110"/>
        <end position="161"/>
    </location>
</feature>
<dbReference type="EMBL" id="KZ819354">
    <property type="protein sequence ID" value="PWN45704.1"/>
    <property type="molecule type" value="Genomic_DNA"/>
</dbReference>
<evidence type="ECO:0000256" key="2">
    <source>
        <dbReference type="ARBA" id="ARBA00022833"/>
    </source>
</evidence>
<evidence type="ECO:0000256" key="8">
    <source>
        <dbReference type="SAM" id="MobiDB-lite"/>
    </source>
</evidence>
<dbReference type="CDD" id="cd00067">
    <property type="entry name" value="GAL4"/>
    <property type="match status" value="1"/>
</dbReference>
<feature type="compositionally biased region" description="Polar residues" evidence="8">
    <location>
        <begin position="269"/>
        <end position="284"/>
    </location>
</feature>
<dbReference type="GeneID" id="37037697"/>
<feature type="compositionally biased region" description="Polar residues" evidence="8">
    <location>
        <begin position="481"/>
        <end position="500"/>
    </location>
</feature>
<keyword evidence="11" id="KW-1185">Reference proteome</keyword>
<keyword evidence="2" id="KW-0862">Zinc</keyword>
<dbReference type="SMART" id="SM00066">
    <property type="entry name" value="GAL4"/>
    <property type="match status" value="1"/>
</dbReference>